<accession>A0A834H8K1</accession>
<dbReference type="Pfam" id="PF00067">
    <property type="entry name" value="p450"/>
    <property type="match status" value="1"/>
</dbReference>
<proteinExistence type="inferred from homology"/>
<name>A0A834H8K1_RHOSS</name>
<evidence type="ECO:0000256" key="5">
    <source>
        <dbReference type="ARBA" id="ARBA00023002"/>
    </source>
</evidence>
<protein>
    <recommendedName>
        <fullName evidence="9">Cytochrome P450</fullName>
    </recommendedName>
</protein>
<organism evidence="7 8">
    <name type="scientific">Rhododendron simsii</name>
    <name type="common">Sims's rhododendron</name>
    <dbReference type="NCBI Taxonomy" id="118357"/>
    <lineage>
        <taxon>Eukaryota</taxon>
        <taxon>Viridiplantae</taxon>
        <taxon>Streptophyta</taxon>
        <taxon>Embryophyta</taxon>
        <taxon>Tracheophyta</taxon>
        <taxon>Spermatophyta</taxon>
        <taxon>Magnoliopsida</taxon>
        <taxon>eudicotyledons</taxon>
        <taxon>Gunneridae</taxon>
        <taxon>Pentapetalae</taxon>
        <taxon>asterids</taxon>
        <taxon>Ericales</taxon>
        <taxon>Ericaceae</taxon>
        <taxon>Ericoideae</taxon>
        <taxon>Rhodoreae</taxon>
        <taxon>Rhododendron</taxon>
    </lineage>
</organism>
<dbReference type="GO" id="GO:0004497">
    <property type="term" value="F:monooxygenase activity"/>
    <property type="evidence" value="ECO:0007669"/>
    <property type="project" value="InterPro"/>
</dbReference>
<dbReference type="Proteomes" id="UP000626092">
    <property type="component" value="Unassembled WGS sequence"/>
</dbReference>
<sequence length="231" mass="25937">MSLKLGSKLLVVGSSPAAAREILKTHDRALSGRFVRPEFKTRADNYDDQWSRMRSVGRSELFSGKAIESQATLWSEKIHEMVEDLRAEEGSVVEIEEKAYVVTLNILGNLIFSGDLVGFDGKGLHGDGLHGEMRGLIRGFADLDLTPNLTDLFPVLGDWDLFGINNKFREVFKRMLATWDGIVSDRRKQGRRSSGGSSRRDLLDTLIGRGLTNDLINPFLLVYTLVYHTFF</sequence>
<dbReference type="InterPro" id="IPR001128">
    <property type="entry name" value="Cyt_P450"/>
</dbReference>
<keyword evidence="3" id="KW-0349">Heme</keyword>
<dbReference type="AlphaFoldDB" id="A0A834H8K1"/>
<dbReference type="GO" id="GO:0020037">
    <property type="term" value="F:heme binding"/>
    <property type="evidence" value="ECO:0007669"/>
    <property type="project" value="InterPro"/>
</dbReference>
<dbReference type="PANTHER" id="PTHR47950:SF49">
    <property type="entry name" value="CYTOCHROME P450"/>
    <property type="match status" value="1"/>
</dbReference>
<keyword evidence="4" id="KW-0479">Metal-binding</keyword>
<dbReference type="GO" id="GO:0005506">
    <property type="term" value="F:iron ion binding"/>
    <property type="evidence" value="ECO:0007669"/>
    <property type="project" value="InterPro"/>
</dbReference>
<evidence type="ECO:0000256" key="1">
    <source>
        <dbReference type="ARBA" id="ARBA00001971"/>
    </source>
</evidence>
<gene>
    <name evidence="7" type="ORF">RHSIM_Rhsim03G0178000</name>
</gene>
<evidence type="ECO:0008006" key="9">
    <source>
        <dbReference type="Google" id="ProtNLM"/>
    </source>
</evidence>
<dbReference type="InterPro" id="IPR036396">
    <property type="entry name" value="Cyt_P450_sf"/>
</dbReference>
<dbReference type="PANTHER" id="PTHR47950">
    <property type="entry name" value="CYTOCHROME P450, FAMILY 76, SUBFAMILY C, POLYPEPTIDE 5-RELATED"/>
    <property type="match status" value="1"/>
</dbReference>
<evidence type="ECO:0000256" key="4">
    <source>
        <dbReference type="ARBA" id="ARBA00022723"/>
    </source>
</evidence>
<comment type="cofactor">
    <cofactor evidence="1">
        <name>heme</name>
        <dbReference type="ChEBI" id="CHEBI:30413"/>
    </cofactor>
</comment>
<dbReference type="EMBL" id="WJXA01000003">
    <property type="protein sequence ID" value="KAF7147725.1"/>
    <property type="molecule type" value="Genomic_DNA"/>
</dbReference>
<reference evidence="7" key="1">
    <citation type="submission" date="2019-11" db="EMBL/GenBank/DDBJ databases">
        <authorList>
            <person name="Liu Y."/>
            <person name="Hou J."/>
            <person name="Li T.-Q."/>
            <person name="Guan C.-H."/>
            <person name="Wu X."/>
            <person name="Wu H.-Z."/>
            <person name="Ling F."/>
            <person name="Zhang R."/>
            <person name="Shi X.-G."/>
            <person name="Ren J.-P."/>
            <person name="Chen E.-F."/>
            <person name="Sun J.-M."/>
        </authorList>
    </citation>
    <scope>NUCLEOTIDE SEQUENCE</scope>
    <source>
        <strain evidence="7">Adult_tree_wgs_1</strain>
        <tissue evidence="7">Leaves</tissue>
    </source>
</reference>
<evidence type="ECO:0000256" key="2">
    <source>
        <dbReference type="ARBA" id="ARBA00010617"/>
    </source>
</evidence>
<dbReference type="Gene3D" id="1.10.630.10">
    <property type="entry name" value="Cytochrome P450"/>
    <property type="match status" value="1"/>
</dbReference>
<evidence type="ECO:0000256" key="6">
    <source>
        <dbReference type="ARBA" id="ARBA00023004"/>
    </source>
</evidence>
<keyword evidence="8" id="KW-1185">Reference proteome</keyword>
<comment type="similarity">
    <text evidence="2">Belongs to the cytochrome P450 family.</text>
</comment>
<evidence type="ECO:0000256" key="3">
    <source>
        <dbReference type="ARBA" id="ARBA00022617"/>
    </source>
</evidence>
<evidence type="ECO:0000313" key="7">
    <source>
        <dbReference type="EMBL" id="KAF7147725.1"/>
    </source>
</evidence>
<dbReference type="SUPFAM" id="SSF48264">
    <property type="entry name" value="Cytochrome P450"/>
    <property type="match status" value="1"/>
</dbReference>
<keyword evidence="6" id="KW-0408">Iron</keyword>
<keyword evidence="5" id="KW-0560">Oxidoreductase</keyword>
<dbReference type="OrthoDB" id="1877779at2759"/>
<evidence type="ECO:0000313" key="8">
    <source>
        <dbReference type="Proteomes" id="UP000626092"/>
    </source>
</evidence>
<comment type="caution">
    <text evidence="7">The sequence shown here is derived from an EMBL/GenBank/DDBJ whole genome shotgun (WGS) entry which is preliminary data.</text>
</comment>
<dbReference type="GO" id="GO:0016705">
    <property type="term" value="F:oxidoreductase activity, acting on paired donors, with incorporation or reduction of molecular oxygen"/>
    <property type="evidence" value="ECO:0007669"/>
    <property type="project" value="InterPro"/>
</dbReference>